<reference evidence="3 4" key="1">
    <citation type="journal article" date="2018" name="Nat. Ecol. Evol.">
        <title>Pezizomycetes genomes reveal the molecular basis of ectomycorrhizal truffle lifestyle.</title>
        <authorList>
            <person name="Murat C."/>
            <person name="Payen T."/>
            <person name="Noel B."/>
            <person name="Kuo A."/>
            <person name="Morin E."/>
            <person name="Chen J."/>
            <person name="Kohler A."/>
            <person name="Krizsan K."/>
            <person name="Balestrini R."/>
            <person name="Da Silva C."/>
            <person name="Montanini B."/>
            <person name="Hainaut M."/>
            <person name="Levati E."/>
            <person name="Barry K.W."/>
            <person name="Belfiori B."/>
            <person name="Cichocki N."/>
            <person name="Clum A."/>
            <person name="Dockter R.B."/>
            <person name="Fauchery L."/>
            <person name="Guy J."/>
            <person name="Iotti M."/>
            <person name="Le Tacon F."/>
            <person name="Lindquist E.A."/>
            <person name="Lipzen A."/>
            <person name="Malagnac F."/>
            <person name="Mello A."/>
            <person name="Molinier V."/>
            <person name="Miyauchi S."/>
            <person name="Poulain J."/>
            <person name="Riccioni C."/>
            <person name="Rubini A."/>
            <person name="Sitrit Y."/>
            <person name="Splivallo R."/>
            <person name="Traeger S."/>
            <person name="Wang M."/>
            <person name="Zifcakova L."/>
            <person name="Wipf D."/>
            <person name="Zambonelli A."/>
            <person name="Paolocci F."/>
            <person name="Nowrousian M."/>
            <person name="Ottonello S."/>
            <person name="Baldrian P."/>
            <person name="Spatafora J.W."/>
            <person name="Henrissat B."/>
            <person name="Nagy L.G."/>
            <person name="Aury J.M."/>
            <person name="Wincker P."/>
            <person name="Grigoriev I.V."/>
            <person name="Bonfante P."/>
            <person name="Martin F.M."/>
        </authorList>
    </citation>
    <scope>NUCLEOTIDE SEQUENCE [LARGE SCALE GENOMIC DNA]</scope>
    <source>
        <strain evidence="3 4">ATCC MYA-4762</strain>
    </source>
</reference>
<proteinExistence type="predicted"/>
<dbReference type="AlphaFoldDB" id="A0A3N4LNK8"/>
<dbReference type="PANTHER" id="PTHR14303:SF0">
    <property type="entry name" value="DNA POLYMERASE DELTA SUBUNIT 4"/>
    <property type="match status" value="1"/>
</dbReference>
<feature type="compositionally biased region" description="Low complexity" evidence="1">
    <location>
        <begin position="1"/>
        <end position="23"/>
    </location>
</feature>
<dbReference type="EMBL" id="ML121587">
    <property type="protein sequence ID" value="RPB19565.1"/>
    <property type="molecule type" value="Genomic_DNA"/>
</dbReference>
<dbReference type="GO" id="GO:0000731">
    <property type="term" value="P:DNA synthesis involved in DNA repair"/>
    <property type="evidence" value="ECO:0007669"/>
    <property type="project" value="InterPro"/>
</dbReference>
<name>A0A3N4LNK8_9PEZI</name>
<dbReference type="STRING" id="1051890.A0A3N4LNK8"/>
<dbReference type="GO" id="GO:0006261">
    <property type="term" value="P:DNA-templated DNA replication"/>
    <property type="evidence" value="ECO:0007669"/>
    <property type="project" value="TreeGrafter"/>
</dbReference>
<dbReference type="GO" id="GO:0003887">
    <property type="term" value="F:DNA-directed DNA polymerase activity"/>
    <property type="evidence" value="ECO:0007669"/>
    <property type="project" value="TreeGrafter"/>
</dbReference>
<accession>A0A3N4LNK8</accession>
<dbReference type="PANTHER" id="PTHR14303">
    <property type="entry name" value="DNA POLYMERASE DELTA SUBUNIT 4"/>
    <property type="match status" value="1"/>
</dbReference>
<dbReference type="Proteomes" id="UP000267821">
    <property type="component" value="Unassembled WGS sequence"/>
</dbReference>
<dbReference type="Pfam" id="PF04081">
    <property type="entry name" value="DNA_pol_delta_4"/>
    <property type="match status" value="1"/>
</dbReference>
<sequence length="271" mass="30465">MPPTTRRSASSRASRTPSQQQQTINFCTATKVTKPVFVHPSKLPKARDVAIAVDIAISTRKPKVPAPEPTLEDELAAEEHSAEDPSEPSALSPTPTRTPIEPELEPESDTELTTYVPPPVEEKPLSIPSLSPLLQDLPADVTTSFAKLSRHHINLYHKTILASRSTPPVHQSGLSPTEKILRYFDLSSQYGPSIGITRINRWKRAYRMGMNPPIEGWVFNDREWDIKLCMLSMGLSVLMQIYVVRVFLFSWLLVYCLVGQREFDRGMFTRA</sequence>
<keyword evidence="2" id="KW-1133">Transmembrane helix</keyword>
<feature type="region of interest" description="Disordered" evidence="1">
    <location>
        <begin position="62"/>
        <end position="112"/>
    </location>
</feature>
<feature type="region of interest" description="Disordered" evidence="1">
    <location>
        <begin position="1"/>
        <end position="26"/>
    </location>
</feature>
<keyword evidence="2" id="KW-0812">Transmembrane</keyword>
<protein>
    <submittedName>
        <fullName evidence="3">Uncharacterized protein</fullName>
    </submittedName>
</protein>
<dbReference type="GO" id="GO:0043625">
    <property type="term" value="C:delta DNA polymerase complex"/>
    <property type="evidence" value="ECO:0007669"/>
    <property type="project" value="TreeGrafter"/>
</dbReference>
<dbReference type="OrthoDB" id="337486at2759"/>
<dbReference type="InParanoid" id="A0A3N4LNK8"/>
<evidence type="ECO:0000313" key="4">
    <source>
        <dbReference type="Proteomes" id="UP000267821"/>
    </source>
</evidence>
<keyword evidence="2" id="KW-0472">Membrane</keyword>
<evidence type="ECO:0000256" key="1">
    <source>
        <dbReference type="SAM" id="MobiDB-lite"/>
    </source>
</evidence>
<evidence type="ECO:0000313" key="3">
    <source>
        <dbReference type="EMBL" id="RPB19565.1"/>
    </source>
</evidence>
<organism evidence="3 4">
    <name type="scientific">Terfezia boudieri ATCC MYA-4762</name>
    <dbReference type="NCBI Taxonomy" id="1051890"/>
    <lineage>
        <taxon>Eukaryota</taxon>
        <taxon>Fungi</taxon>
        <taxon>Dikarya</taxon>
        <taxon>Ascomycota</taxon>
        <taxon>Pezizomycotina</taxon>
        <taxon>Pezizomycetes</taxon>
        <taxon>Pezizales</taxon>
        <taxon>Pezizaceae</taxon>
        <taxon>Terfezia</taxon>
    </lineage>
</organism>
<dbReference type="InterPro" id="IPR007218">
    <property type="entry name" value="DNA_pol_delta_4"/>
</dbReference>
<evidence type="ECO:0000256" key="2">
    <source>
        <dbReference type="SAM" id="Phobius"/>
    </source>
</evidence>
<feature type="transmembrane region" description="Helical" evidence="2">
    <location>
        <begin position="237"/>
        <end position="258"/>
    </location>
</feature>
<gene>
    <name evidence="3" type="ORF">L211DRAFT_620598</name>
</gene>
<keyword evidence="4" id="KW-1185">Reference proteome</keyword>